<dbReference type="AlphaFoldDB" id="A0A853KVT7"/>
<sequence length="433" mass="46780">MTSAKTATPSDTAAGQKVVVIGAGIVGANVGLALLDKGYDVTILDRGEPGMGASFGNAGGIAVSECAPVAMPGVLKNVPGWLMDPLGPLSVRWGYLPKMMPWLLMFLASSKKQRVEQIATNMATLLNRAWDDYDPVLKEAGLTDAVFKKHGAMAVYRSNASRQAAEYAIDLRRRNGIKLRDLTRDEVRDIEPDLAPIFACGVMEEDWGHVLDPFKITTGIFKHFLDRGGKFETADVTNFVFRDGKPRAATTDAGDMITFDHVVVACGAWSKTLAKRLGSPVPLDTERGYNTTVPYHDAKLSRMIVCADDSFVLSPLEMGIRVGGAVELGGLLAAPNYERAKALFAKGKEVLPKLNAEGGTEWMGFRPSMPDSTPVISKSPHHANAYFAFGHGHLGLTLGATTGRLVADLMATGKTPVDMTPYRINRFSRFYSI</sequence>
<accession>A0A853KVT7</accession>
<gene>
    <name evidence="3" type="ORF">TH4_20625</name>
</gene>
<dbReference type="InterPro" id="IPR006076">
    <property type="entry name" value="FAD-dep_OxRdtase"/>
</dbReference>
<proteinExistence type="predicted"/>
<keyword evidence="1" id="KW-0560">Oxidoreductase</keyword>
<dbReference type="Proteomes" id="UP000094009">
    <property type="component" value="Unassembled WGS sequence"/>
</dbReference>
<protein>
    <submittedName>
        <fullName evidence="3">Amino acid dehydrogenase</fullName>
    </submittedName>
</protein>
<dbReference type="RefSeq" id="WP_064782504.1">
    <property type="nucleotide sequence ID" value="NZ_JPVZ01000015.1"/>
</dbReference>
<feature type="domain" description="FAD dependent oxidoreductase" evidence="2">
    <location>
        <begin position="17"/>
        <end position="409"/>
    </location>
</feature>
<evidence type="ECO:0000256" key="1">
    <source>
        <dbReference type="ARBA" id="ARBA00023002"/>
    </source>
</evidence>
<dbReference type="PANTHER" id="PTHR13847">
    <property type="entry name" value="SARCOSINE DEHYDROGENASE-RELATED"/>
    <property type="match status" value="1"/>
</dbReference>
<dbReference type="SUPFAM" id="SSF51905">
    <property type="entry name" value="FAD/NAD(P)-binding domain"/>
    <property type="match status" value="1"/>
</dbReference>
<dbReference type="Pfam" id="PF01266">
    <property type="entry name" value="DAO"/>
    <property type="match status" value="1"/>
</dbReference>
<organism evidence="3 4">
    <name type="scientific">Thalassospira tepidiphila MCCC 1A03514</name>
    <dbReference type="NCBI Taxonomy" id="1177930"/>
    <lineage>
        <taxon>Bacteria</taxon>
        <taxon>Pseudomonadati</taxon>
        <taxon>Pseudomonadota</taxon>
        <taxon>Alphaproteobacteria</taxon>
        <taxon>Rhodospirillales</taxon>
        <taxon>Thalassospiraceae</taxon>
        <taxon>Thalassospira</taxon>
    </lineage>
</organism>
<dbReference type="InterPro" id="IPR036188">
    <property type="entry name" value="FAD/NAD-bd_sf"/>
</dbReference>
<dbReference type="Gene3D" id="3.30.9.10">
    <property type="entry name" value="D-Amino Acid Oxidase, subunit A, domain 2"/>
    <property type="match status" value="1"/>
</dbReference>
<dbReference type="PANTHER" id="PTHR13847:SF289">
    <property type="entry name" value="GLYCINE OXIDASE"/>
    <property type="match status" value="1"/>
</dbReference>
<evidence type="ECO:0000313" key="3">
    <source>
        <dbReference type="EMBL" id="OAZ07741.1"/>
    </source>
</evidence>
<dbReference type="GO" id="GO:0016491">
    <property type="term" value="F:oxidoreductase activity"/>
    <property type="evidence" value="ECO:0007669"/>
    <property type="project" value="UniProtKB-KW"/>
</dbReference>
<dbReference type="GO" id="GO:0005737">
    <property type="term" value="C:cytoplasm"/>
    <property type="evidence" value="ECO:0007669"/>
    <property type="project" value="TreeGrafter"/>
</dbReference>
<dbReference type="SUPFAM" id="SSF54373">
    <property type="entry name" value="FAD-linked reductases, C-terminal domain"/>
    <property type="match status" value="1"/>
</dbReference>
<name>A0A853KVT7_9PROT</name>
<evidence type="ECO:0000313" key="4">
    <source>
        <dbReference type="Proteomes" id="UP000094009"/>
    </source>
</evidence>
<reference evidence="3 4" key="1">
    <citation type="submission" date="2014-07" db="EMBL/GenBank/DDBJ databases">
        <title>Draft genome sequence of Thalassospira tepidiphila 1-1B.</title>
        <authorList>
            <person name="Lai Q."/>
            <person name="Shao Z."/>
        </authorList>
    </citation>
    <scope>NUCLEOTIDE SEQUENCE [LARGE SCALE GENOMIC DNA]</scope>
    <source>
        <strain evidence="3 4">MCCC 1A03514</strain>
    </source>
</reference>
<dbReference type="Gene3D" id="3.50.50.60">
    <property type="entry name" value="FAD/NAD(P)-binding domain"/>
    <property type="match status" value="2"/>
</dbReference>
<dbReference type="EMBL" id="JPVZ01000015">
    <property type="protein sequence ID" value="OAZ07741.1"/>
    <property type="molecule type" value="Genomic_DNA"/>
</dbReference>
<evidence type="ECO:0000259" key="2">
    <source>
        <dbReference type="Pfam" id="PF01266"/>
    </source>
</evidence>
<comment type="caution">
    <text evidence="3">The sequence shown here is derived from an EMBL/GenBank/DDBJ whole genome shotgun (WGS) entry which is preliminary data.</text>
</comment>